<name>F5YHZ2_TREPZ</name>
<dbReference type="STRING" id="545694.TREPR_2313"/>
<dbReference type="GO" id="GO:0006285">
    <property type="term" value="P:base-excision repair, AP site formation"/>
    <property type="evidence" value="ECO:0007669"/>
    <property type="project" value="TreeGrafter"/>
</dbReference>
<dbReference type="InterPro" id="IPR003265">
    <property type="entry name" value="HhH-GPD_domain"/>
</dbReference>
<dbReference type="PANTHER" id="PTHR43003:SF5">
    <property type="entry name" value="DNA-3-METHYLADENINE GLYCOSYLASE"/>
    <property type="match status" value="1"/>
</dbReference>
<dbReference type="GO" id="GO:0043916">
    <property type="term" value="F:DNA-7-methylguanine glycosylase activity"/>
    <property type="evidence" value="ECO:0007669"/>
    <property type="project" value="TreeGrafter"/>
</dbReference>
<dbReference type="RefSeq" id="WP_015707889.1">
    <property type="nucleotide sequence ID" value="NC_015578.1"/>
</dbReference>
<dbReference type="InterPro" id="IPR011257">
    <property type="entry name" value="DNA_glycosylase"/>
</dbReference>
<evidence type="ECO:0000313" key="7">
    <source>
        <dbReference type="Proteomes" id="UP000009223"/>
    </source>
</evidence>
<dbReference type="Gene3D" id="1.10.1670.40">
    <property type="match status" value="1"/>
</dbReference>
<evidence type="ECO:0000259" key="5">
    <source>
        <dbReference type="SMART" id="SM00478"/>
    </source>
</evidence>
<gene>
    <name evidence="6" type="ordered locus">TREPR_2313</name>
</gene>
<accession>F5YHZ2</accession>
<reference evidence="6 7" key="2">
    <citation type="journal article" date="2011" name="ISME J.">
        <title>RNA-seq reveals cooperative metabolic interactions between two termite-gut spirochete species in co-culture.</title>
        <authorList>
            <person name="Rosenthal A.Z."/>
            <person name="Matson E.G."/>
            <person name="Eldar A."/>
            <person name="Leadbetter J.R."/>
        </authorList>
    </citation>
    <scope>NUCLEOTIDE SEQUENCE [LARGE SCALE GENOMIC DNA]</scope>
    <source>
        <strain evidence="7">ATCC BAA-887 / DSM 12427 / ZAS-2</strain>
    </source>
</reference>
<keyword evidence="6" id="KW-0489">Methyltransferase</keyword>
<keyword evidence="7" id="KW-1185">Reference proteome</keyword>
<dbReference type="OrthoDB" id="9785929at2"/>
<feature type="domain" description="HhH-GPD" evidence="5">
    <location>
        <begin position="47"/>
        <end position="201"/>
    </location>
</feature>
<dbReference type="KEGG" id="tpi:TREPR_2313"/>
<dbReference type="GO" id="GO:0005737">
    <property type="term" value="C:cytoplasm"/>
    <property type="evidence" value="ECO:0007669"/>
    <property type="project" value="TreeGrafter"/>
</dbReference>
<evidence type="ECO:0000256" key="2">
    <source>
        <dbReference type="ARBA" id="ARBA00012000"/>
    </source>
</evidence>
<dbReference type="HOGENOM" id="CLU_000445_72_5_12"/>
<dbReference type="GO" id="GO:0032259">
    <property type="term" value="P:methylation"/>
    <property type="evidence" value="ECO:0007669"/>
    <property type="project" value="UniProtKB-KW"/>
</dbReference>
<evidence type="ECO:0000313" key="6">
    <source>
        <dbReference type="EMBL" id="AEF84517.1"/>
    </source>
</evidence>
<dbReference type="EC" id="3.2.2.21" evidence="2"/>
<reference evidence="7" key="1">
    <citation type="submission" date="2009-12" db="EMBL/GenBank/DDBJ databases">
        <title>Complete sequence of Treponema primitia strain ZAS-2.</title>
        <authorList>
            <person name="Tetu S.G."/>
            <person name="Matson E."/>
            <person name="Ren Q."/>
            <person name="Seshadri R."/>
            <person name="Elbourne L."/>
            <person name="Hassan K.A."/>
            <person name="Durkin A."/>
            <person name="Radune D."/>
            <person name="Mohamoud Y."/>
            <person name="Shay R."/>
            <person name="Jin S."/>
            <person name="Zhang X."/>
            <person name="Lucey K."/>
            <person name="Ballor N.R."/>
            <person name="Ottesen E."/>
            <person name="Rosenthal R."/>
            <person name="Allen A."/>
            <person name="Leadbetter J.R."/>
            <person name="Paulsen I.T."/>
        </authorList>
    </citation>
    <scope>NUCLEOTIDE SEQUENCE [LARGE SCALE GENOMIC DNA]</scope>
    <source>
        <strain evidence="7">ATCC BAA-887 / DSM 12427 / ZAS-2</strain>
    </source>
</reference>
<dbReference type="Gene3D" id="1.10.340.30">
    <property type="entry name" value="Hypothetical protein, domain 2"/>
    <property type="match status" value="1"/>
</dbReference>
<dbReference type="CDD" id="cd00056">
    <property type="entry name" value="ENDO3c"/>
    <property type="match status" value="1"/>
</dbReference>
<dbReference type="AlphaFoldDB" id="F5YHZ2"/>
<keyword evidence="4" id="KW-0234">DNA repair</keyword>
<dbReference type="InterPro" id="IPR051912">
    <property type="entry name" value="Alkylbase_DNA_Glycosylase/TA"/>
</dbReference>
<dbReference type="SMART" id="SM00478">
    <property type="entry name" value="ENDO3c"/>
    <property type="match status" value="1"/>
</dbReference>
<dbReference type="Proteomes" id="UP000009223">
    <property type="component" value="Chromosome"/>
</dbReference>
<proteinExistence type="predicted"/>
<dbReference type="GO" id="GO:0008725">
    <property type="term" value="F:DNA-3-methyladenine glycosylase activity"/>
    <property type="evidence" value="ECO:0007669"/>
    <property type="project" value="TreeGrafter"/>
</dbReference>
<dbReference type="GO" id="GO:0008168">
    <property type="term" value="F:methyltransferase activity"/>
    <property type="evidence" value="ECO:0007669"/>
    <property type="project" value="UniProtKB-KW"/>
</dbReference>
<evidence type="ECO:0000256" key="1">
    <source>
        <dbReference type="ARBA" id="ARBA00000086"/>
    </source>
</evidence>
<evidence type="ECO:0000256" key="4">
    <source>
        <dbReference type="ARBA" id="ARBA00023204"/>
    </source>
</evidence>
<dbReference type="GO" id="GO:0032993">
    <property type="term" value="C:protein-DNA complex"/>
    <property type="evidence" value="ECO:0007669"/>
    <property type="project" value="TreeGrafter"/>
</dbReference>
<organism evidence="6 7">
    <name type="scientific">Treponema primitia (strain ATCC BAA-887 / DSM 12427 / ZAS-2)</name>
    <dbReference type="NCBI Taxonomy" id="545694"/>
    <lineage>
        <taxon>Bacteria</taxon>
        <taxon>Pseudomonadati</taxon>
        <taxon>Spirochaetota</taxon>
        <taxon>Spirochaetia</taxon>
        <taxon>Spirochaetales</taxon>
        <taxon>Treponemataceae</taxon>
        <taxon>Treponema</taxon>
    </lineage>
</organism>
<dbReference type="PANTHER" id="PTHR43003">
    <property type="entry name" value="DNA-3-METHYLADENINE GLYCOSYLASE"/>
    <property type="match status" value="1"/>
</dbReference>
<dbReference type="GO" id="GO:0006307">
    <property type="term" value="P:DNA alkylation repair"/>
    <property type="evidence" value="ECO:0007669"/>
    <property type="project" value="TreeGrafter"/>
</dbReference>
<keyword evidence="3" id="KW-0227">DNA damage</keyword>
<dbReference type="SUPFAM" id="SSF48150">
    <property type="entry name" value="DNA-glycosylase"/>
    <property type="match status" value="1"/>
</dbReference>
<evidence type="ECO:0000256" key="3">
    <source>
        <dbReference type="ARBA" id="ARBA00022763"/>
    </source>
</evidence>
<sequence length="216" mass="25107">MFFQYGKAEIEYLKNRDKILGNAIEKIGHIERAVDTDLFSSIIHHIIGQQISTSAQRTIWERMADKLGIITYDTICSLNIEEIQRFGMTFKKAECIKSFSCKVKNGEFDINTIKDKPDSEIIDELSDLKGIGQWTAEMIMIFCLQRQDIFSYSDLAIQRGLRILYHHRSINKKLFEKYRRRYSPYGTVASLYLWVISAGKIEGMKDYAPKKTKVVK</sequence>
<dbReference type="eggNOG" id="COG0122">
    <property type="taxonomic scope" value="Bacteria"/>
</dbReference>
<keyword evidence="6" id="KW-0808">Transferase</keyword>
<protein>
    <recommendedName>
        <fullName evidence="2">DNA-3-methyladenine glycosylase II</fullName>
        <ecNumber evidence="2">3.2.2.21</ecNumber>
    </recommendedName>
</protein>
<comment type="catalytic activity">
    <reaction evidence="1">
        <text>Hydrolysis of alkylated DNA, releasing 3-methyladenine, 3-methylguanine, 7-methylguanine and 7-methyladenine.</text>
        <dbReference type="EC" id="3.2.2.21"/>
    </reaction>
</comment>
<dbReference type="Pfam" id="PF00730">
    <property type="entry name" value="HhH-GPD"/>
    <property type="match status" value="1"/>
</dbReference>
<dbReference type="EMBL" id="CP001843">
    <property type="protein sequence ID" value="AEF84517.1"/>
    <property type="molecule type" value="Genomic_DNA"/>
</dbReference>
<dbReference type="GO" id="GO:0032131">
    <property type="term" value="F:alkylated DNA binding"/>
    <property type="evidence" value="ECO:0007669"/>
    <property type="project" value="TreeGrafter"/>
</dbReference>